<dbReference type="InterPro" id="IPR001509">
    <property type="entry name" value="Epimerase_deHydtase"/>
</dbReference>
<accession>A0ABV7DVV2</accession>
<evidence type="ECO:0000259" key="1">
    <source>
        <dbReference type="Pfam" id="PF01370"/>
    </source>
</evidence>
<reference evidence="3" key="1">
    <citation type="journal article" date="2019" name="Int. J. Syst. Evol. Microbiol.">
        <title>The Global Catalogue of Microorganisms (GCM) 10K type strain sequencing project: providing services to taxonomists for standard genome sequencing and annotation.</title>
        <authorList>
            <consortium name="The Broad Institute Genomics Platform"/>
            <consortium name="The Broad Institute Genome Sequencing Center for Infectious Disease"/>
            <person name="Wu L."/>
            <person name="Ma J."/>
        </authorList>
    </citation>
    <scope>NUCLEOTIDE SEQUENCE [LARGE SCALE GENOMIC DNA]</scope>
    <source>
        <strain evidence="3">KCTC 62102</strain>
    </source>
</reference>
<name>A0ABV7DVV2_9RHOB</name>
<dbReference type="InterPro" id="IPR036291">
    <property type="entry name" value="NAD(P)-bd_dom_sf"/>
</dbReference>
<comment type="caution">
    <text evidence="2">The sequence shown here is derived from an EMBL/GenBank/DDBJ whole genome shotgun (WGS) entry which is preliminary data.</text>
</comment>
<feature type="domain" description="NAD-dependent epimerase/dehydratase" evidence="1">
    <location>
        <begin position="6"/>
        <end position="228"/>
    </location>
</feature>
<protein>
    <submittedName>
        <fullName evidence="2">NAD-dependent epimerase/dehydratase family protein</fullName>
    </submittedName>
</protein>
<sequence length="297" mass="33172">MTRRIIFTGGTGKAGRHMLPYLLEKGYSILNLDLKPFDHPGMNTLITDITDSGQVFNALTTHFGFGGYDEGAPPQAPDAVVHFAAVPRVMIQPDNTTFAANTVGTYNVIEAAMKLGVRKVIVASSETTYGVCFAEGDKDYHSFPLEEDYDSDPMDSYGLSKVVNEKTARAFAMRYGADIYALRIGNVIEPHEYANFPGYLANPMSRKRNAWSYIDARDLGEIVHLCIQKDGLGYQVFNAVNDTITADLPTEEFLKKYAPDTPIRRPMGPREAPLSNRKIREVLGFKEAHDWRNHVKR</sequence>
<dbReference type="EMBL" id="JBHRSM010000023">
    <property type="protein sequence ID" value="MFC3086911.1"/>
    <property type="molecule type" value="Genomic_DNA"/>
</dbReference>
<proteinExistence type="predicted"/>
<evidence type="ECO:0000313" key="3">
    <source>
        <dbReference type="Proteomes" id="UP001595445"/>
    </source>
</evidence>
<keyword evidence="3" id="KW-1185">Reference proteome</keyword>
<dbReference type="RefSeq" id="WP_197642834.1">
    <property type="nucleotide sequence ID" value="NZ_JAEACP010000006.1"/>
</dbReference>
<organism evidence="2 3">
    <name type="scientific">Tabrizicola soli</name>
    <dbReference type="NCBI Taxonomy" id="2185115"/>
    <lineage>
        <taxon>Bacteria</taxon>
        <taxon>Pseudomonadati</taxon>
        <taxon>Pseudomonadota</taxon>
        <taxon>Alphaproteobacteria</taxon>
        <taxon>Rhodobacterales</taxon>
        <taxon>Paracoccaceae</taxon>
        <taxon>Tabrizicola</taxon>
    </lineage>
</organism>
<dbReference type="Pfam" id="PF01370">
    <property type="entry name" value="Epimerase"/>
    <property type="match status" value="1"/>
</dbReference>
<dbReference type="Proteomes" id="UP001595445">
    <property type="component" value="Unassembled WGS sequence"/>
</dbReference>
<gene>
    <name evidence="2" type="ORF">ACFOD6_12735</name>
</gene>
<dbReference type="SUPFAM" id="SSF51735">
    <property type="entry name" value="NAD(P)-binding Rossmann-fold domains"/>
    <property type="match status" value="1"/>
</dbReference>
<dbReference type="PANTHER" id="PTHR43103:SF6">
    <property type="entry name" value="PUTATIVE-RELATED"/>
    <property type="match status" value="1"/>
</dbReference>
<dbReference type="Gene3D" id="3.40.50.720">
    <property type="entry name" value="NAD(P)-binding Rossmann-like Domain"/>
    <property type="match status" value="1"/>
</dbReference>
<dbReference type="PANTHER" id="PTHR43103">
    <property type="entry name" value="NUCLEOSIDE-DIPHOSPHATE-SUGAR EPIMERASE"/>
    <property type="match status" value="1"/>
</dbReference>
<evidence type="ECO:0000313" key="2">
    <source>
        <dbReference type="EMBL" id="MFC3086911.1"/>
    </source>
</evidence>